<dbReference type="InterPro" id="IPR003352">
    <property type="entry name" value="PTS_EIIC"/>
</dbReference>
<evidence type="ECO:0000256" key="1">
    <source>
        <dbReference type="ARBA" id="ARBA00004651"/>
    </source>
</evidence>
<evidence type="ECO:0000256" key="4">
    <source>
        <dbReference type="ARBA" id="ARBA00022597"/>
    </source>
</evidence>
<gene>
    <name evidence="13" type="ORF">KPL37_11035</name>
</gene>
<evidence type="ECO:0000256" key="2">
    <source>
        <dbReference type="ARBA" id="ARBA00022448"/>
    </source>
</evidence>
<feature type="transmembrane region" description="Helical" evidence="10">
    <location>
        <begin position="232"/>
        <end position="258"/>
    </location>
</feature>
<dbReference type="PANTHER" id="PTHR30009:SF24">
    <property type="entry name" value="PTS SYSTEM, IIBC COMPONENT"/>
    <property type="match status" value="1"/>
</dbReference>
<feature type="transmembrane region" description="Helical" evidence="10">
    <location>
        <begin position="197"/>
        <end position="220"/>
    </location>
</feature>
<feature type="transmembrane region" description="Helical" evidence="10">
    <location>
        <begin position="55"/>
        <end position="79"/>
    </location>
</feature>
<keyword evidence="7 10" id="KW-1133">Transmembrane helix</keyword>
<dbReference type="CDD" id="cd00212">
    <property type="entry name" value="PTS_IIB_glc"/>
    <property type="match status" value="1"/>
</dbReference>
<feature type="domain" description="PTS EIIC type-1" evidence="12">
    <location>
        <begin position="3"/>
        <end position="418"/>
    </location>
</feature>
<dbReference type="InterPro" id="IPR001996">
    <property type="entry name" value="PTS_IIB_1"/>
</dbReference>
<evidence type="ECO:0000259" key="11">
    <source>
        <dbReference type="PROSITE" id="PS51098"/>
    </source>
</evidence>
<feature type="transmembrane region" description="Helical" evidence="10">
    <location>
        <begin position="86"/>
        <end position="107"/>
    </location>
</feature>
<comment type="subcellular location">
    <subcellularLocation>
        <location evidence="1">Cell membrane</location>
        <topology evidence="1">Multi-pass membrane protein</topology>
    </subcellularLocation>
</comment>
<dbReference type="EMBL" id="JAHLDV010000023">
    <property type="protein sequence ID" value="MBU3160281.1"/>
    <property type="molecule type" value="Genomic_DNA"/>
</dbReference>
<protein>
    <submittedName>
        <fullName evidence="13">PTS transporter subunit EIIC</fullName>
    </submittedName>
</protein>
<reference evidence="13 14" key="1">
    <citation type="submission" date="2021-06" db="EMBL/GenBank/DDBJ databases">
        <title>Clostridia strains as spoilage organisms.</title>
        <authorList>
            <person name="Wambui J."/>
            <person name="Stephan R."/>
            <person name="Stevens M.J.A."/>
        </authorList>
    </citation>
    <scope>NUCLEOTIDE SEQUENCE [LARGE SCALE GENOMIC DNA]</scope>
    <source>
        <strain evidence="13 14">DSM 14204</strain>
    </source>
</reference>
<keyword evidence="4" id="KW-0762">Sugar transport</keyword>
<feature type="transmembrane region" description="Helical" evidence="10">
    <location>
        <begin position="384"/>
        <end position="402"/>
    </location>
</feature>
<dbReference type="Pfam" id="PF02378">
    <property type="entry name" value="PTS_EIIC"/>
    <property type="match status" value="1"/>
</dbReference>
<organism evidence="13 14">
    <name type="scientific">Clostridium frigoris</name>
    <dbReference type="NCBI Taxonomy" id="205327"/>
    <lineage>
        <taxon>Bacteria</taxon>
        <taxon>Bacillati</taxon>
        <taxon>Bacillota</taxon>
        <taxon>Clostridia</taxon>
        <taxon>Eubacteriales</taxon>
        <taxon>Clostridiaceae</taxon>
        <taxon>Clostridium</taxon>
    </lineage>
</organism>
<evidence type="ECO:0000256" key="7">
    <source>
        <dbReference type="ARBA" id="ARBA00022989"/>
    </source>
</evidence>
<keyword evidence="6 10" id="KW-0812">Transmembrane</keyword>
<accession>A0ABS6BTP1</accession>
<dbReference type="Pfam" id="PF00367">
    <property type="entry name" value="PTS_EIIB"/>
    <property type="match status" value="1"/>
</dbReference>
<dbReference type="InterPro" id="IPR018113">
    <property type="entry name" value="PTrfase_EIIB_Cys"/>
</dbReference>
<dbReference type="PROSITE" id="PS51103">
    <property type="entry name" value="PTS_EIIC_TYPE_1"/>
    <property type="match status" value="1"/>
</dbReference>
<evidence type="ECO:0000259" key="12">
    <source>
        <dbReference type="PROSITE" id="PS51103"/>
    </source>
</evidence>
<keyword evidence="5" id="KW-0598">Phosphotransferase system</keyword>
<dbReference type="InterPro" id="IPR013013">
    <property type="entry name" value="PTS_EIIC_1"/>
</dbReference>
<keyword evidence="14" id="KW-1185">Reference proteome</keyword>
<evidence type="ECO:0000256" key="6">
    <source>
        <dbReference type="ARBA" id="ARBA00022692"/>
    </source>
</evidence>
<evidence type="ECO:0000256" key="5">
    <source>
        <dbReference type="ARBA" id="ARBA00022683"/>
    </source>
</evidence>
<keyword evidence="3" id="KW-1003">Cell membrane</keyword>
<proteinExistence type="predicted"/>
<keyword evidence="8 10" id="KW-0472">Membrane</keyword>
<evidence type="ECO:0000256" key="10">
    <source>
        <dbReference type="SAM" id="Phobius"/>
    </source>
</evidence>
<feature type="transmembrane region" description="Helical" evidence="10">
    <location>
        <begin position="127"/>
        <end position="151"/>
    </location>
</feature>
<feature type="transmembrane region" description="Helical" evidence="10">
    <location>
        <begin position="310"/>
        <end position="343"/>
    </location>
</feature>
<dbReference type="Proteomes" id="UP000776252">
    <property type="component" value="Unassembled WGS sequence"/>
</dbReference>
<evidence type="ECO:0000256" key="9">
    <source>
        <dbReference type="PROSITE-ProRule" id="PRU00421"/>
    </source>
</evidence>
<comment type="caution">
    <text evidence="13">The sequence shown here is derived from an EMBL/GenBank/DDBJ whole genome shotgun (WGS) entry which is preliminary data.</text>
</comment>
<evidence type="ECO:0000256" key="3">
    <source>
        <dbReference type="ARBA" id="ARBA00022475"/>
    </source>
</evidence>
<feature type="transmembrane region" description="Helical" evidence="10">
    <location>
        <begin position="278"/>
        <end position="298"/>
    </location>
</feature>
<dbReference type="PROSITE" id="PS51098">
    <property type="entry name" value="PTS_EIIB_TYPE_1"/>
    <property type="match status" value="1"/>
</dbReference>
<keyword evidence="2" id="KW-0813">Transport</keyword>
<dbReference type="InterPro" id="IPR050429">
    <property type="entry name" value="PTS_Glucose_EIICBA"/>
</dbReference>
<name>A0ABS6BTP1_9CLOT</name>
<feature type="active site" description="Phosphocysteine intermediate; for EIIB activity" evidence="9">
    <location>
        <position position="470"/>
    </location>
</feature>
<feature type="domain" description="PTS EIIB type-1" evidence="11">
    <location>
        <begin position="448"/>
        <end position="525"/>
    </location>
</feature>
<dbReference type="RefSeq" id="WP_216149280.1">
    <property type="nucleotide sequence ID" value="NZ_JAHLDV010000023.1"/>
</dbReference>
<evidence type="ECO:0000313" key="13">
    <source>
        <dbReference type="EMBL" id="MBU3160281.1"/>
    </source>
</evidence>
<feature type="transmembrane region" description="Helical" evidence="10">
    <location>
        <begin position="349"/>
        <end position="372"/>
    </location>
</feature>
<evidence type="ECO:0000256" key="8">
    <source>
        <dbReference type="ARBA" id="ARBA00023136"/>
    </source>
</evidence>
<evidence type="ECO:0000313" key="14">
    <source>
        <dbReference type="Proteomes" id="UP000776252"/>
    </source>
</evidence>
<dbReference type="PANTHER" id="PTHR30009">
    <property type="entry name" value="CYTOCHROME C-TYPE SYNTHESIS PROTEIN AND PTS TRANSMEMBRANE COMPONENT"/>
    <property type="match status" value="1"/>
</dbReference>
<feature type="transmembrane region" description="Helical" evidence="10">
    <location>
        <begin position="172"/>
        <end position="191"/>
    </location>
</feature>
<dbReference type="NCBIfam" id="TIGR00826">
    <property type="entry name" value="EIIB_glc"/>
    <property type="match status" value="1"/>
</dbReference>
<feature type="transmembrane region" description="Helical" evidence="10">
    <location>
        <begin position="12"/>
        <end position="35"/>
    </location>
</feature>
<sequence>MKEKIVNGMQIFARAIVVPVLFLPIIGIIIALSSILSNPTIVGDGSSLINVGKYIASGLWPIMNNLGILFCVGIAMGMAKDKKAEAALVALLSFLIFLGANNEWLTLTGKLVSYKTTSDLYGTGQTIILGFQVIDMGVFLGIILGVVVALIHNKFSNKEFPGAFAFYGNTKLVLLVLVPSLLILGVAFSYIWPVIAIGISGLTGFINVSGYVGVFLYGFLNRVLIPTGLHHLIWTPFSYSNIGGTLAVGGKTVFGAYNIFLAQLTDPSIKIFDPSSKYLQYGMVKMFGLVGAALAFYKTAKPENKVKLKAILIPAVATSVLVGITEPLEFTFLFVAPALWIAYSVFDGIFQVIVVALGVRTYSAGGIIDFLTYNLPAGISRTRWPIAVVVGLVELVAFYFLFKFIITKFNLKTPGREDSEVKLYTKKDYQDKVSNSSVKEAVVKTNSSDLACVIVEALGGKENIETVDNCFSRLRVKITDADKVDEIALKATGALGVIKNGNNIQAIYGPKVSGVRTAVDKYLSV</sequence>